<dbReference type="InterPro" id="IPR013249">
    <property type="entry name" value="RNA_pol_sigma70_r4_t2"/>
</dbReference>
<dbReference type="GO" id="GO:0003677">
    <property type="term" value="F:DNA binding"/>
    <property type="evidence" value="ECO:0007669"/>
    <property type="project" value="InterPro"/>
</dbReference>
<dbReference type="InterPro" id="IPR013325">
    <property type="entry name" value="RNA_pol_sigma_r2"/>
</dbReference>
<evidence type="ECO:0000259" key="6">
    <source>
        <dbReference type="Pfam" id="PF08281"/>
    </source>
</evidence>
<dbReference type="Pfam" id="PF04542">
    <property type="entry name" value="Sigma70_r2"/>
    <property type="match status" value="1"/>
</dbReference>
<dbReference type="InterPro" id="IPR013324">
    <property type="entry name" value="RNA_pol_sigma_r3/r4-like"/>
</dbReference>
<organism evidence="7 8">
    <name type="scientific">Symbiobacterium thermophilum</name>
    <dbReference type="NCBI Taxonomy" id="2734"/>
    <lineage>
        <taxon>Bacteria</taxon>
        <taxon>Bacillati</taxon>
        <taxon>Bacillota</taxon>
        <taxon>Clostridia</taxon>
        <taxon>Eubacteriales</taxon>
        <taxon>Symbiobacteriaceae</taxon>
        <taxon>Symbiobacterium</taxon>
    </lineage>
</organism>
<dbReference type="Pfam" id="PF08281">
    <property type="entry name" value="Sigma70_r4_2"/>
    <property type="match status" value="1"/>
</dbReference>
<dbReference type="Gene3D" id="1.10.10.10">
    <property type="entry name" value="Winged helix-like DNA-binding domain superfamily/Winged helix DNA-binding domain"/>
    <property type="match status" value="1"/>
</dbReference>
<dbReference type="Gene3D" id="1.10.1740.10">
    <property type="match status" value="1"/>
</dbReference>
<dbReference type="EMBL" id="PIUK01000050">
    <property type="protein sequence ID" value="MBY6275972.1"/>
    <property type="molecule type" value="Genomic_DNA"/>
</dbReference>
<dbReference type="RefSeq" id="WP_011194978.1">
    <property type="nucleotide sequence ID" value="NZ_JACSIR010000071.1"/>
</dbReference>
<evidence type="ECO:0000256" key="3">
    <source>
        <dbReference type="ARBA" id="ARBA00023082"/>
    </source>
</evidence>
<keyword evidence="4" id="KW-0804">Transcription</keyword>
<comment type="caution">
    <text evidence="7">The sequence shown here is derived from an EMBL/GenBank/DDBJ whole genome shotgun (WGS) entry which is preliminary data.</text>
</comment>
<dbReference type="InterPro" id="IPR039425">
    <property type="entry name" value="RNA_pol_sigma-70-like"/>
</dbReference>
<proteinExistence type="inferred from homology"/>
<protein>
    <submittedName>
        <fullName evidence="7">RNA polymerase subunit sigma-24</fullName>
    </submittedName>
</protein>
<dbReference type="GO" id="GO:0006352">
    <property type="term" value="P:DNA-templated transcription initiation"/>
    <property type="evidence" value="ECO:0007669"/>
    <property type="project" value="InterPro"/>
</dbReference>
<dbReference type="Proteomes" id="UP000732377">
    <property type="component" value="Unassembled WGS sequence"/>
</dbReference>
<feature type="domain" description="RNA polymerase sigma-70 region 2" evidence="5">
    <location>
        <begin position="24"/>
        <end position="91"/>
    </location>
</feature>
<evidence type="ECO:0000313" key="7">
    <source>
        <dbReference type="EMBL" id="MBY6275972.1"/>
    </source>
</evidence>
<evidence type="ECO:0000313" key="8">
    <source>
        <dbReference type="Proteomes" id="UP000732377"/>
    </source>
</evidence>
<dbReference type="PANTHER" id="PTHR43133:SF51">
    <property type="entry name" value="RNA POLYMERASE SIGMA FACTOR"/>
    <property type="match status" value="1"/>
</dbReference>
<evidence type="ECO:0000256" key="4">
    <source>
        <dbReference type="ARBA" id="ARBA00023163"/>
    </source>
</evidence>
<dbReference type="AlphaFoldDB" id="A0A953I090"/>
<evidence type="ECO:0000256" key="1">
    <source>
        <dbReference type="ARBA" id="ARBA00010641"/>
    </source>
</evidence>
<keyword evidence="3" id="KW-0731">Sigma factor</keyword>
<keyword evidence="2" id="KW-0805">Transcription regulation</keyword>
<sequence length="208" mass="24087">MSKSLDELLVERAKRGDVEAFEQLISQHEKTVYNIAYRLTGNHEDASDLAQEAFIRAYSSLADFRGDSSFATWLYRIVNNVCLDELRRRKRQKVTYLDQAVEMEDGEVSRQIADTADGPEQALERVELQRLIQESILQLDEEYRVVLVMRELQGYSYNEIAEALDLNLGTVKSRLNRARSALKEKFMSLELLTPRVVYRARRGKAHEL</sequence>
<dbReference type="PANTHER" id="PTHR43133">
    <property type="entry name" value="RNA POLYMERASE ECF-TYPE SIGMA FACTO"/>
    <property type="match status" value="1"/>
</dbReference>
<dbReference type="CDD" id="cd06171">
    <property type="entry name" value="Sigma70_r4"/>
    <property type="match status" value="1"/>
</dbReference>
<reference evidence="7" key="1">
    <citation type="submission" date="2017-11" db="EMBL/GenBank/DDBJ databases">
        <title>Three new genomes from thermophilic consortium.</title>
        <authorList>
            <person name="Quaggio R."/>
            <person name="Amgarten D."/>
            <person name="Setubal J.C."/>
        </authorList>
    </citation>
    <scope>NUCLEOTIDE SEQUENCE</scope>
    <source>
        <strain evidence="7">ZCTH01-B2</strain>
    </source>
</reference>
<dbReference type="InterPro" id="IPR007627">
    <property type="entry name" value="RNA_pol_sigma70_r2"/>
</dbReference>
<dbReference type="GO" id="GO:0016987">
    <property type="term" value="F:sigma factor activity"/>
    <property type="evidence" value="ECO:0007669"/>
    <property type="project" value="UniProtKB-KW"/>
</dbReference>
<evidence type="ECO:0000256" key="2">
    <source>
        <dbReference type="ARBA" id="ARBA00023015"/>
    </source>
</evidence>
<evidence type="ECO:0000259" key="5">
    <source>
        <dbReference type="Pfam" id="PF04542"/>
    </source>
</evidence>
<dbReference type="InterPro" id="IPR036388">
    <property type="entry name" value="WH-like_DNA-bd_sf"/>
</dbReference>
<feature type="domain" description="RNA polymerase sigma factor 70 region 4 type 2" evidence="6">
    <location>
        <begin position="130"/>
        <end position="182"/>
    </location>
</feature>
<comment type="similarity">
    <text evidence="1">Belongs to the sigma-70 factor family. ECF subfamily.</text>
</comment>
<dbReference type="OMA" id="TIAHHTF"/>
<gene>
    <name evidence="7" type="ORF">CWE10_07065</name>
</gene>
<dbReference type="SUPFAM" id="SSF88659">
    <property type="entry name" value="Sigma3 and sigma4 domains of RNA polymerase sigma factors"/>
    <property type="match status" value="1"/>
</dbReference>
<dbReference type="NCBIfam" id="TIGR02937">
    <property type="entry name" value="sigma70-ECF"/>
    <property type="match status" value="1"/>
</dbReference>
<dbReference type="SUPFAM" id="SSF88946">
    <property type="entry name" value="Sigma2 domain of RNA polymerase sigma factors"/>
    <property type="match status" value="1"/>
</dbReference>
<dbReference type="InterPro" id="IPR014284">
    <property type="entry name" value="RNA_pol_sigma-70_dom"/>
</dbReference>
<accession>A0A953I090</accession>
<name>A0A953I090_SYMTR</name>